<dbReference type="Pfam" id="PF09335">
    <property type="entry name" value="VTT_dom"/>
    <property type="match status" value="1"/>
</dbReference>
<evidence type="ECO:0000256" key="7">
    <source>
        <dbReference type="SAM" id="Phobius"/>
    </source>
</evidence>
<evidence type="ECO:0000313" key="10">
    <source>
        <dbReference type="Proteomes" id="UP001344447"/>
    </source>
</evidence>
<comment type="subcellular location">
    <subcellularLocation>
        <location evidence="1">Membrane</location>
        <topology evidence="1">Multi-pass membrane protein</topology>
    </subcellularLocation>
</comment>
<feature type="transmembrane region" description="Helical" evidence="7">
    <location>
        <begin position="134"/>
        <end position="153"/>
    </location>
</feature>
<keyword evidence="10" id="KW-1185">Reference proteome</keyword>
<evidence type="ECO:0000313" key="9">
    <source>
        <dbReference type="EMBL" id="KAK5577492.1"/>
    </source>
</evidence>
<feature type="transmembrane region" description="Helical" evidence="7">
    <location>
        <begin position="285"/>
        <end position="306"/>
    </location>
</feature>
<evidence type="ECO:0000259" key="8">
    <source>
        <dbReference type="Pfam" id="PF09335"/>
    </source>
</evidence>
<dbReference type="InterPro" id="IPR045014">
    <property type="entry name" value="TM41A/B"/>
</dbReference>
<evidence type="ECO:0000256" key="2">
    <source>
        <dbReference type="ARBA" id="ARBA00022692"/>
    </source>
</evidence>
<feature type="region of interest" description="Disordered" evidence="6">
    <location>
        <begin position="33"/>
        <end position="60"/>
    </location>
</feature>
<organism evidence="9 10">
    <name type="scientific">Dictyostelium firmibasis</name>
    <dbReference type="NCBI Taxonomy" id="79012"/>
    <lineage>
        <taxon>Eukaryota</taxon>
        <taxon>Amoebozoa</taxon>
        <taxon>Evosea</taxon>
        <taxon>Eumycetozoa</taxon>
        <taxon>Dictyostelia</taxon>
        <taxon>Dictyosteliales</taxon>
        <taxon>Dictyosteliaceae</taxon>
        <taxon>Dictyostelium</taxon>
    </lineage>
</organism>
<dbReference type="GO" id="GO:0005789">
    <property type="term" value="C:endoplasmic reticulum membrane"/>
    <property type="evidence" value="ECO:0007669"/>
    <property type="project" value="TreeGrafter"/>
</dbReference>
<feature type="transmembrane region" description="Helical" evidence="7">
    <location>
        <begin position="221"/>
        <end position="238"/>
    </location>
</feature>
<feature type="transmembrane region" description="Helical" evidence="7">
    <location>
        <begin position="78"/>
        <end position="99"/>
    </location>
</feature>
<evidence type="ECO:0000256" key="4">
    <source>
        <dbReference type="ARBA" id="ARBA00023136"/>
    </source>
</evidence>
<evidence type="ECO:0000256" key="3">
    <source>
        <dbReference type="ARBA" id="ARBA00022989"/>
    </source>
</evidence>
<evidence type="ECO:0000256" key="5">
    <source>
        <dbReference type="ARBA" id="ARBA00025797"/>
    </source>
</evidence>
<keyword evidence="4 7" id="KW-0472">Membrane</keyword>
<feature type="transmembrane region" description="Helical" evidence="7">
    <location>
        <begin position="173"/>
        <end position="194"/>
    </location>
</feature>
<comment type="caution">
    <text evidence="9">The sequence shown here is derived from an EMBL/GenBank/DDBJ whole genome shotgun (WGS) entry which is preliminary data.</text>
</comment>
<name>A0AAN7YVM0_9MYCE</name>
<dbReference type="InterPro" id="IPR032816">
    <property type="entry name" value="VTT_dom"/>
</dbReference>
<reference evidence="9 10" key="1">
    <citation type="submission" date="2023-11" db="EMBL/GenBank/DDBJ databases">
        <title>Dfirmibasis_genome.</title>
        <authorList>
            <person name="Edelbroek B."/>
            <person name="Kjellin J."/>
            <person name="Jerlstrom-Hultqvist J."/>
            <person name="Soderbom F."/>
        </authorList>
    </citation>
    <scope>NUCLEOTIDE SEQUENCE [LARGE SCALE GENOMIC DNA]</scope>
    <source>
        <strain evidence="9 10">TNS-C-14</strain>
    </source>
</reference>
<feature type="transmembrane region" description="Helical" evidence="7">
    <location>
        <begin position="250"/>
        <end position="273"/>
    </location>
</feature>
<evidence type="ECO:0000256" key="1">
    <source>
        <dbReference type="ARBA" id="ARBA00004141"/>
    </source>
</evidence>
<proteinExistence type="inferred from homology"/>
<dbReference type="PANTHER" id="PTHR43220">
    <property type="match status" value="1"/>
</dbReference>
<comment type="similarity">
    <text evidence="5">Belongs to the TMEM41 family.</text>
</comment>
<gene>
    <name evidence="9" type="ORF">RB653_002433</name>
</gene>
<accession>A0AAN7YVM0</accession>
<protein>
    <recommendedName>
        <fullName evidence="8">VTT domain-containing protein</fullName>
    </recommendedName>
</protein>
<feature type="domain" description="VTT" evidence="8">
    <location>
        <begin position="153"/>
        <end position="272"/>
    </location>
</feature>
<keyword evidence="3 7" id="KW-1133">Transmembrane helix</keyword>
<dbReference type="AlphaFoldDB" id="A0AAN7YVM0"/>
<dbReference type="EMBL" id="JAVFKY010000004">
    <property type="protein sequence ID" value="KAK5577492.1"/>
    <property type="molecule type" value="Genomic_DNA"/>
</dbReference>
<evidence type="ECO:0000256" key="6">
    <source>
        <dbReference type="SAM" id="MobiDB-lite"/>
    </source>
</evidence>
<dbReference type="PANTHER" id="PTHR43220:SF18">
    <property type="entry name" value="TRANSMEMBRANE PROTEIN 41B"/>
    <property type="match status" value="1"/>
</dbReference>
<sequence>MDIDNHNINNIHNSSNINNLNDINNINKRNIENNNSNISTMNKNNKSNNNKSNNNNNNNNNNKSFGLYSLEQPAPLPLWLLVLVFVISISVIVFLFLNFPSLSHQHKQSIRLPKNFKDVKLLSDILSQYTDDNYFIVITTFGVIYTFLQAFSIPGSVFLSFLSGGLFGLKVGFPLVCFVATLGATFSYLISYYIGRNLVRKLFPDKLKLFSDSLSQKRDNLFNYIVFLRITPFLPNWFINLASPLLDVPIHTFAIGTFIGIMPATFLAVKAGIQIQNIQNPSDIFDLKSILTMAGLALLSILPTLIQKKLKVN</sequence>
<keyword evidence="2 7" id="KW-0812">Transmembrane</keyword>
<dbReference type="GO" id="GO:0000045">
    <property type="term" value="P:autophagosome assembly"/>
    <property type="evidence" value="ECO:0007669"/>
    <property type="project" value="TreeGrafter"/>
</dbReference>
<dbReference type="Proteomes" id="UP001344447">
    <property type="component" value="Unassembled WGS sequence"/>
</dbReference>